<dbReference type="InterPro" id="IPR011545">
    <property type="entry name" value="DEAD/DEAH_box_helicase_dom"/>
</dbReference>
<dbReference type="InterPro" id="IPR027417">
    <property type="entry name" value="P-loop_NTPase"/>
</dbReference>
<evidence type="ECO:0000259" key="7">
    <source>
        <dbReference type="PROSITE" id="PS51192"/>
    </source>
</evidence>
<evidence type="ECO:0000256" key="4">
    <source>
        <dbReference type="ARBA" id="ARBA00022884"/>
    </source>
</evidence>
<evidence type="ECO:0000256" key="1">
    <source>
        <dbReference type="ARBA" id="ARBA00022741"/>
    </source>
</evidence>
<feature type="compositionally biased region" description="Basic and acidic residues" evidence="6">
    <location>
        <begin position="1045"/>
        <end position="1063"/>
    </location>
</feature>
<dbReference type="Pfam" id="PF00270">
    <property type="entry name" value="DEAD"/>
    <property type="match status" value="1"/>
</dbReference>
<keyword evidence="5 9" id="KW-0347">Helicase</keyword>
<evidence type="ECO:0000313" key="9">
    <source>
        <dbReference type="EMBL" id="SBT31782.1"/>
    </source>
</evidence>
<gene>
    <name evidence="9" type="ORF">POVWA2_006010</name>
</gene>
<dbReference type="AlphaFoldDB" id="A0A1A8YJR9"/>
<dbReference type="GO" id="GO:0005524">
    <property type="term" value="F:ATP binding"/>
    <property type="evidence" value="ECO:0007669"/>
    <property type="project" value="UniProtKB-UniRule"/>
</dbReference>
<organism evidence="9 10">
    <name type="scientific">Plasmodium ovale wallikeri</name>
    <dbReference type="NCBI Taxonomy" id="864142"/>
    <lineage>
        <taxon>Eukaryota</taxon>
        <taxon>Sar</taxon>
        <taxon>Alveolata</taxon>
        <taxon>Apicomplexa</taxon>
        <taxon>Aconoidasida</taxon>
        <taxon>Haemosporida</taxon>
        <taxon>Plasmodiidae</taxon>
        <taxon>Plasmodium</taxon>
        <taxon>Plasmodium (Plasmodium)</taxon>
    </lineage>
</organism>
<evidence type="ECO:0000256" key="3">
    <source>
        <dbReference type="ARBA" id="ARBA00022840"/>
    </source>
</evidence>
<reference evidence="10" key="1">
    <citation type="submission" date="2016-05" db="EMBL/GenBank/DDBJ databases">
        <authorList>
            <person name="Naeem Raeece"/>
        </authorList>
    </citation>
    <scope>NUCLEOTIDE SEQUENCE [LARGE SCALE GENOMIC DNA]</scope>
</reference>
<dbReference type="PROSITE" id="PS51194">
    <property type="entry name" value="HELICASE_CTER"/>
    <property type="match status" value="1"/>
</dbReference>
<sequence>MVLIRNVKNVSSRYKFVNDLKNGITLKGSKWRAYTSTEATTTDAATPGAPVVAPAPVGRSKEVQIKTEERCLIEFANKEKKIVYNNLDDLHEFCLKGFKKFKSDLNIRTSSNREYIPYYFYDSFLSHRSIEKPFGKCIDKTEALKKLEYSTCYSVEEEKRDNTHCSSLSHEVNQFNDRDKETLCDNDKTKKEICCGDEPHNIDIDNTDIDNTDIVVLENSDDYVSAIMKDELGEKKKSHIYNSEALLLQYRGVKEMKIDSYIKLSLEKNFHMKYFTAVQYCLFPFLLKNFDLLVHSFKSTGKTLAYSVPLLHKIILQINKLKRDCNIKENYVFALIVCPNIILVEQTYAIIKKLIMYHPCNIICHYIHGRKNMNMQGEINELKKKKPHIIITTPVSFINHIKYSTCFSKMFFLCDTIIIDEAYFLLNSNYLKNILIIKNVLPKGHQTILLTCLVNNFLKHVAYRFLRLNYVHLNFVDNCIYNSNIFFSSSLMNIVHFNSSEKVSYMKYLAHERNASLQLFHKFNAKLISMYKNNILNCDDLGKLWYCKDARTFYENVNSFDSYIVSNTVCNAKNEQYSTSLNGEDTFLMGEKKDVLTSSKGIRDIHGQTCESESRKRKQNVLNGVAYEKGENNHMEDMVKPNNLTVQSERSISLDERDKPSCGRRKIGKREEPFLEEYAYEGIPNEEEIKKLKLNNSDYNNYTVVSNNSVHYEEDKGKNIPTHILLKQEYLIYESDKLALILFNIICKEFLSNERIKIVIFMPTVKMLQFFYVIFKHYIFKGYLFLLYLKLNNFVKKKSIIHNSFYYDKENVNFHVSSNPFILNDHSFSNFPPQSYKNDNIAGEEKSHCGNLNEECNMDYNFLNAQEERESQKKGTSFDENCYERKKYKSEYEQLKDIAISCLHSKLSLEKKVYTLNIFNNSAKKKQLLFSSSLLSQGIEIDKVDLVVQVGVCASIDEYILRTNIATTKNSGGRSLLLLNELEGHYLFNLYKNNIIISSISKSYLSYVYRDNHLLETLLKYRRHNKSAPINCQDGSMPPSISPQVEKENNNRDNTAKREELKSSEEVKEDCIEKKQKEQKFNSSDYSQFRHIEWYKHKHLLCSCELMYRSLLGFYCEKNKHLKYEKWQVPSLIKSLIYSFGYFENFYITKCMAARLQIINAPDLYIKFNATSKSVLLSSLPSYKGYKSKMNEIKRKIGLHSLDKQFPFHDNEEDVVSHVKDSLGAVEIKPSTLEENSRVNGHVTEEKCERKIFQKHPLYFPIRKYLS</sequence>
<dbReference type="PANTHER" id="PTHR24031">
    <property type="entry name" value="RNA HELICASE"/>
    <property type="match status" value="1"/>
</dbReference>
<accession>A0A1A8YJR9</accession>
<feature type="domain" description="Helicase C-terminal" evidence="8">
    <location>
        <begin position="857"/>
        <end position="1015"/>
    </location>
</feature>
<name>A0A1A8YJR9_PLAOA</name>
<comment type="similarity">
    <text evidence="5">Belongs to the DEAD box helicase family.</text>
</comment>
<dbReference type="EC" id="3.6.4.13" evidence="5"/>
<dbReference type="EMBL" id="FLRE01000024">
    <property type="protein sequence ID" value="SBT31782.1"/>
    <property type="molecule type" value="Genomic_DNA"/>
</dbReference>
<keyword evidence="3 5" id="KW-0067">ATP-binding</keyword>
<evidence type="ECO:0000256" key="6">
    <source>
        <dbReference type="SAM" id="MobiDB-lite"/>
    </source>
</evidence>
<comment type="catalytic activity">
    <reaction evidence="5">
        <text>ATP + H2O = ADP + phosphate + H(+)</text>
        <dbReference type="Rhea" id="RHEA:13065"/>
        <dbReference type="ChEBI" id="CHEBI:15377"/>
        <dbReference type="ChEBI" id="CHEBI:15378"/>
        <dbReference type="ChEBI" id="CHEBI:30616"/>
        <dbReference type="ChEBI" id="CHEBI:43474"/>
        <dbReference type="ChEBI" id="CHEBI:456216"/>
        <dbReference type="EC" id="3.6.4.13"/>
    </reaction>
</comment>
<feature type="region of interest" description="Disordered" evidence="6">
    <location>
        <begin position="1029"/>
        <end position="1063"/>
    </location>
</feature>
<evidence type="ECO:0000313" key="10">
    <source>
        <dbReference type="Proteomes" id="UP000078550"/>
    </source>
</evidence>
<dbReference type="SMART" id="SM00487">
    <property type="entry name" value="DEXDc"/>
    <property type="match status" value="1"/>
</dbReference>
<dbReference type="InterPro" id="IPR014001">
    <property type="entry name" value="Helicase_ATP-bd"/>
</dbReference>
<evidence type="ECO:0000256" key="2">
    <source>
        <dbReference type="ARBA" id="ARBA00022801"/>
    </source>
</evidence>
<dbReference type="Gene3D" id="3.40.50.300">
    <property type="entry name" value="P-loop containing nucleotide triphosphate hydrolases"/>
    <property type="match status" value="2"/>
</dbReference>
<evidence type="ECO:0000259" key="8">
    <source>
        <dbReference type="PROSITE" id="PS51194"/>
    </source>
</evidence>
<keyword evidence="4 5" id="KW-0694">RNA-binding</keyword>
<protein>
    <recommendedName>
        <fullName evidence="5">ATP-dependent RNA helicase</fullName>
        <ecNumber evidence="5">3.6.4.13</ecNumber>
    </recommendedName>
</protein>
<dbReference type="GO" id="GO:0003724">
    <property type="term" value="F:RNA helicase activity"/>
    <property type="evidence" value="ECO:0007669"/>
    <property type="project" value="UniProtKB-EC"/>
</dbReference>
<dbReference type="InterPro" id="IPR001650">
    <property type="entry name" value="Helicase_C-like"/>
</dbReference>
<proteinExistence type="inferred from homology"/>
<dbReference type="Proteomes" id="UP000078550">
    <property type="component" value="Unassembled WGS sequence"/>
</dbReference>
<dbReference type="Pfam" id="PF00271">
    <property type="entry name" value="Helicase_C"/>
    <property type="match status" value="1"/>
</dbReference>
<feature type="domain" description="Helicase ATP-binding" evidence="7">
    <location>
        <begin position="283"/>
        <end position="472"/>
    </location>
</feature>
<comment type="domain">
    <text evidence="5">The Q motif is unique to and characteristic of the DEAD box family of RNA helicases and controls ATP binding and hydrolysis.</text>
</comment>
<evidence type="ECO:0000256" key="5">
    <source>
        <dbReference type="RuleBase" id="RU365068"/>
    </source>
</evidence>
<keyword evidence="1 5" id="KW-0547">Nucleotide-binding</keyword>
<dbReference type="GO" id="GO:0003723">
    <property type="term" value="F:RNA binding"/>
    <property type="evidence" value="ECO:0007669"/>
    <property type="project" value="UniProtKB-UniRule"/>
</dbReference>
<comment type="function">
    <text evidence="5">RNA helicase.</text>
</comment>
<dbReference type="SUPFAM" id="SSF52540">
    <property type="entry name" value="P-loop containing nucleoside triphosphate hydrolases"/>
    <property type="match status" value="2"/>
</dbReference>
<dbReference type="GO" id="GO:0016787">
    <property type="term" value="F:hydrolase activity"/>
    <property type="evidence" value="ECO:0007669"/>
    <property type="project" value="UniProtKB-KW"/>
</dbReference>
<keyword evidence="2 5" id="KW-0378">Hydrolase</keyword>
<dbReference type="PROSITE" id="PS51192">
    <property type="entry name" value="HELICASE_ATP_BIND_1"/>
    <property type="match status" value="1"/>
</dbReference>